<evidence type="ECO:0000313" key="1">
    <source>
        <dbReference type="EMBL" id="KYD16833.1"/>
    </source>
</evidence>
<protein>
    <submittedName>
        <fullName evidence="1">Uncharacterized protein</fullName>
    </submittedName>
</protein>
<dbReference type="Pfam" id="PF11213">
    <property type="entry name" value="DUF3006"/>
    <property type="match status" value="1"/>
</dbReference>
<name>A0A150LX39_9BACL</name>
<evidence type="ECO:0000313" key="2">
    <source>
        <dbReference type="Proteomes" id="UP000075455"/>
    </source>
</evidence>
<reference evidence="1 2" key="1">
    <citation type="submission" date="2016-01" db="EMBL/GenBank/DDBJ databases">
        <title>Draft Genome Sequences of Seven Thermophilic Sporeformers Isolated from Foods.</title>
        <authorList>
            <person name="Berendsen E.M."/>
            <person name="Wells-Bennik M.H."/>
            <person name="Krawcyk A.O."/>
            <person name="De Jong A."/>
            <person name="Holsappel S."/>
            <person name="Eijlander R.T."/>
            <person name="Kuipers O.P."/>
        </authorList>
    </citation>
    <scope>NUCLEOTIDE SEQUENCE [LARGE SCALE GENOMIC DNA]</scope>
    <source>
        <strain evidence="1 2">B4119</strain>
    </source>
</reference>
<comment type="caution">
    <text evidence="1">The sequence shown here is derived from an EMBL/GenBank/DDBJ whole genome shotgun (WGS) entry which is preliminary data.</text>
</comment>
<accession>A0A150LX39</accession>
<dbReference type="Proteomes" id="UP000075455">
    <property type="component" value="Unassembled WGS sequence"/>
</dbReference>
<dbReference type="EMBL" id="LQYS01000028">
    <property type="protein sequence ID" value="KYD16833.1"/>
    <property type="molecule type" value="Genomic_DNA"/>
</dbReference>
<dbReference type="InterPro" id="IPR021377">
    <property type="entry name" value="DUF3006"/>
</dbReference>
<dbReference type="AlphaFoldDB" id="A0A150LX39"/>
<organism evidence="1 2">
    <name type="scientific">Saccharococcus caldoxylosilyticus</name>
    <dbReference type="NCBI Taxonomy" id="81408"/>
    <lineage>
        <taxon>Bacteria</taxon>
        <taxon>Bacillati</taxon>
        <taxon>Bacillota</taxon>
        <taxon>Bacilli</taxon>
        <taxon>Bacillales</taxon>
        <taxon>Anoxybacillaceae</taxon>
        <taxon>Saccharococcus</taxon>
    </lineage>
</organism>
<dbReference type="PATRIC" id="fig|81408.3.peg.2809"/>
<sequence length="52" mass="6093">MKAIWMLVKQMIDIGKSKLPKNAEDGNVIILENGRFCANKEETDDRRKKFRI</sequence>
<proteinExistence type="predicted"/>
<gene>
    <name evidence="1" type="ORF">B4119_0539</name>
</gene>